<protein>
    <recommendedName>
        <fullName evidence="4 20">Cytochrome b</fullName>
    </recommendedName>
</protein>
<comment type="subunit">
    <text evidence="3">The cytochrome bc1 complex contains 11 subunits: 3 respiratory subunits (MT-CYB, CYC1 and UQCRFS1), 2 core proteins (UQCRC1 and UQCRC2) and 6 low-molecular weight proteins (UQCRH/QCR6, UQCRB/QCR7, UQCRQ/QCR8, UQCR10/QCR9, UQCR11/QCR10 and a cleavage product of UQCRFS1). This cytochrome bc1 complex then forms a dimer.</text>
</comment>
<keyword evidence="13 19" id="KW-0408">Iron</keyword>
<keyword evidence="6 19" id="KW-0349">Heme</keyword>
<feature type="transmembrane region" description="Helical" evidence="20">
    <location>
        <begin position="288"/>
        <end position="307"/>
    </location>
</feature>
<feature type="transmembrane region" description="Helical" evidence="20">
    <location>
        <begin position="30"/>
        <end position="52"/>
    </location>
</feature>
<keyword evidence="15 20" id="KW-0496">Mitochondrion</keyword>
<dbReference type="PANTHER" id="PTHR19271:SF16">
    <property type="entry name" value="CYTOCHROME B"/>
    <property type="match status" value="1"/>
</dbReference>
<reference evidence="23" key="1">
    <citation type="submission" date="2020-02" db="EMBL/GenBank/DDBJ databases">
        <title>Genetic variability and problems of intraspecific differentiation of the Northern Pika (Ochotona hyperborea Pallas, 1811) in the Russian Far East.</title>
        <authorList>
            <person name="Dokuchaev N.E."/>
            <person name="Pereverzeva V.V."/>
            <person name="Primak A.A."/>
        </authorList>
    </citation>
    <scope>NUCLEOTIDE SEQUENCE</scope>
</reference>
<dbReference type="EMBL" id="MT018454">
    <property type="protein sequence ID" value="QPI34799.1"/>
    <property type="molecule type" value="Genomic_DNA"/>
</dbReference>
<dbReference type="PIRSF" id="PIRSF038885">
    <property type="entry name" value="COB"/>
    <property type="match status" value="1"/>
</dbReference>
<evidence type="ECO:0000256" key="7">
    <source>
        <dbReference type="ARBA" id="ARBA00022660"/>
    </source>
</evidence>
<evidence type="ECO:0000256" key="11">
    <source>
        <dbReference type="ARBA" id="ARBA00022982"/>
    </source>
</evidence>
<dbReference type="PROSITE" id="PS51003">
    <property type="entry name" value="CYTB_CTER"/>
    <property type="match status" value="1"/>
</dbReference>
<evidence type="ECO:0000256" key="19">
    <source>
        <dbReference type="PIRSR" id="PIRSR038885-2"/>
    </source>
</evidence>
<dbReference type="InterPro" id="IPR005798">
    <property type="entry name" value="Cyt_b/b6_C"/>
</dbReference>
<keyword evidence="12 20" id="KW-1133">Transmembrane helix</keyword>
<name>A0A7S9XYP3_OCHHY</name>
<feature type="domain" description="Cytochrome b/b6 C-terminal region profile" evidence="22">
    <location>
        <begin position="210"/>
        <end position="379"/>
    </location>
</feature>
<feature type="transmembrane region" description="Helical" evidence="20">
    <location>
        <begin position="319"/>
        <end position="340"/>
    </location>
</feature>
<keyword evidence="11 20" id="KW-0249">Electron transport</keyword>
<keyword evidence="5 20" id="KW-0813">Transport</keyword>
<keyword evidence="14" id="KW-0830">Ubiquinone</keyword>
<evidence type="ECO:0000256" key="14">
    <source>
        <dbReference type="ARBA" id="ARBA00023075"/>
    </source>
</evidence>
<dbReference type="GO" id="GO:0045275">
    <property type="term" value="C:respiratory chain complex III"/>
    <property type="evidence" value="ECO:0007669"/>
    <property type="project" value="InterPro"/>
</dbReference>
<evidence type="ECO:0000256" key="6">
    <source>
        <dbReference type="ARBA" id="ARBA00022617"/>
    </source>
</evidence>
<dbReference type="GO" id="GO:0008121">
    <property type="term" value="F:quinol-cytochrome-c reductase activity"/>
    <property type="evidence" value="ECO:0007669"/>
    <property type="project" value="InterPro"/>
</dbReference>
<organism evidence="23">
    <name type="scientific">Ochotona hyperborea</name>
    <name type="common">Northern pika</name>
    <dbReference type="NCBI Taxonomy" id="130834"/>
    <lineage>
        <taxon>Eukaryota</taxon>
        <taxon>Metazoa</taxon>
        <taxon>Chordata</taxon>
        <taxon>Craniata</taxon>
        <taxon>Vertebrata</taxon>
        <taxon>Euteleostomi</taxon>
        <taxon>Mammalia</taxon>
        <taxon>Eutheria</taxon>
        <taxon>Euarchontoglires</taxon>
        <taxon>Glires</taxon>
        <taxon>Lagomorpha</taxon>
        <taxon>Ochotonidae</taxon>
        <taxon>Ochotona</taxon>
    </lineage>
</organism>
<dbReference type="GO" id="GO:0006122">
    <property type="term" value="P:mitochondrial electron transport, ubiquinol to cytochrome c"/>
    <property type="evidence" value="ECO:0007669"/>
    <property type="project" value="TreeGrafter"/>
</dbReference>
<feature type="transmembrane region" description="Helical" evidence="20">
    <location>
        <begin position="229"/>
        <end position="246"/>
    </location>
</feature>
<evidence type="ECO:0000256" key="3">
    <source>
        <dbReference type="ARBA" id="ARBA00011088"/>
    </source>
</evidence>
<evidence type="ECO:0000256" key="4">
    <source>
        <dbReference type="ARBA" id="ARBA00013531"/>
    </source>
</evidence>
<evidence type="ECO:0000256" key="17">
    <source>
        <dbReference type="ARBA" id="ARBA00061233"/>
    </source>
</evidence>
<comment type="function">
    <text evidence="1 20">Component of the ubiquinol-cytochrome c reductase complex (complex III or cytochrome b-c1 complex) that is part of the mitochondrial respiratory chain. The b-c1 complex mediates electron transfer from ubiquinol to cytochrome c. Contributes to the generation of a proton gradient across the mitochondrial membrane that is then used for ATP synthesis.</text>
</comment>
<dbReference type="InterPro" id="IPR048259">
    <property type="entry name" value="Cytochrome_b_N_euk/bac"/>
</dbReference>
<comment type="subcellular location">
    <subcellularLocation>
        <location evidence="2">Mitochondrion inner membrane</location>
        <topology evidence="2">Multi-pass membrane protein</topology>
    </subcellularLocation>
</comment>
<evidence type="ECO:0000256" key="20">
    <source>
        <dbReference type="RuleBase" id="RU362117"/>
    </source>
</evidence>
<feature type="binding site" description="axial binding residue" evidence="19">
    <location>
        <position position="182"/>
    </location>
    <ligand>
        <name>heme b</name>
        <dbReference type="ChEBI" id="CHEBI:60344"/>
        <label>b562</label>
    </ligand>
    <ligandPart>
        <name>Fe</name>
        <dbReference type="ChEBI" id="CHEBI:18248"/>
    </ligandPart>
</feature>
<dbReference type="InterPro" id="IPR005797">
    <property type="entry name" value="Cyt_b/b6_N"/>
</dbReference>
<proteinExistence type="inferred from homology"/>
<evidence type="ECO:0000259" key="22">
    <source>
        <dbReference type="PROSITE" id="PS51003"/>
    </source>
</evidence>
<evidence type="ECO:0000256" key="16">
    <source>
        <dbReference type="ARBA" id="ARBA00023136"/>
    </source>
</evidence>
<accession>A0A7S9XYP3</accession>
<evidence type="ECO:0000256" key="5">
    <source>
        <dbReference type="ARBA" id="ARBA00022448"/>
    </source>
</evidence>
<evidence type="ECO:0000313" key="23">
    <source>
        <dbReference type="EMBL" id="QPI34800.1"/>
    </source>
</evidence>
<dbReference type="InterPro" id="IPR048260">
    <property type="entry name" value="Cytochrome_b_C_euk/bac"/>
</dbReference>
<feature type="transmembrane region" description="Helical" evidence="20">
    <location>
        <begin position="81"/>
        <end position="103"/>
    </location>
</feature>
<comment type="cofactor">
    <cofactor evidence="20">
        <name>heme b</name>
        <dbReference type="ChEBI" id="CHEBI:60344"/>
    </cofactor>
    <text evidence="20">Binds 2 heme groups non-covalently.</text>
</comment>
<evidence type="ECO:0000256" key="2">
    <source>
        <dbReference type="ARBA" id="ARBA00004448"/>
    </source>
</evidence>
<dbReference type="EMBL" id="MT018455">
    <property type="protein sequence ID" value="QPI34800.1"/>
    <property type="molecule type" value="Genomic_DNA"/>
</dbReference>
<evidence type="ECO:0000256" key="10">
    <source>
        <dbReference type="ARBA" id="ARBA00022792"/>
    </source>
</evidence>
<feature type="binding site" evidence="18">
    <location>
        <position position="201"/>
    </location>
    <ligand>
        <name>a ubiquinone</name>
        <dbReference type="ChEBI" id="CHEBI:16389"/>
    </ligand>
</feature>
<evidence type="ECO:0000256" key="9">
    <source>
        <dbReference type="ARBA" id="ARBA00022723"/>
    </source>
</evidence>
<feature type="domain" description="Cytochrome b/b6 N-terminal region profile" evidence="21">
    <location>
        <begin position="1"/>
        <end position="209"/>
    </location>
</feature>
<dbReference type="CDD" id="cd00290">
    <property type="entry name" value="cytochrome_b_C"/>
    <property type="match status" value="1"/>
</dbReference>
<feature type="binding site" description="axial binding residue" evidence="19">
    <location>
        <position position="97"/>
    </location>
    <ligand>
        <name>heme b</name>
        <dbReference type="ChEBI" id="CHEBI:60344"/>
        <label>b566</label>
    </ligand>
    <ligandPart>
        <name>Fe</name>
        <dbReference type="ChEBI" id="CHEBI:18248"/>
    </ligandPart>
</feature>
<feature type="binding site" description="axial binding residue" evidence="19">
    <location>
        <position position="196"/>
    </location>
    <ligand>
        <name>heme b</name>
        <dbReference type="ChEBI" id="CHEBI:60344"/>
        <label>b566</label>
    </ligand>
    <ligandPart>
        <name>Fe</name>
        <dbReference type="ChEBI" id="CHEBI:18248"/>
    </ligandPart>
</feature>
<feature type="transmembrane region" description="Helical" evidence="20">
    <location>
        <begin position="346"/>
        <end position="372"/>
    </location>
</feature>
<comment type="similarity">
    <text evidence="17 20">Belongs to the cytochrome b family.</text>
</comment>
<evidence type="ECO:0000256" key="1">
    <source>
        <dbReference type="ARBA" id="ARBA00002566"/>
    </source>
</evidence>
<keyword evidence="16 20" id="KW-0472">Membrane</keyword>
<dbReference type="GO" id="GO:0005743">
    <property type="term" value="C:mitochondrial inner membrane"/>
    <property type="evidence" value="ECO:0007669"/>
    <property type="project" value="UniProtKB-SubCell"/>
</dbReference>
<dbReference type="CDD" id="cd00284">
    <property type="entry name" value="Cytochrome_b_N"/>
    <property type="match status" value="1"/>
</dbReference>
<dbReference type="InterPro" id="IPR030689">
    <property type="entry name" value="Cytochrome_b"/>
</dbReference>
<dbReference type="SUPFAM" id="SSF81648">
    <property type="entry name" value="a domain/subunit of cytochrome bc1 complex (Ubiquinol-cytochrome c reductase)"/>
    <property type="match status" value="1"/>
</dbReference>
<keyword evidence="10" id="KW-0999">Mitochondrion inner membrane</keyword>
<dbReference type="InterPro" id="IPR036150">
    <property type="entry name" value="Cyt_b/b6_C_sf"/>
</dbReference>
<dbReference type="GO" id="GO:0016491">
    <property type="term" value="F:oxidoreductase activity"/>
    <property type="evidence" value="ECO:0007669"/>
    <property type="project" value="UniProtKB-UniRule"/>
</dbReference>
<evidence type="ECO:0000256" key="15">
    <source>
        <dbReference type="ARBA" id="ARBA00023128"/>
    </source>
</evidence>
<dbReference type="FunFam" id="1.20.810.10:FF:000002">
    <property type="entry name" value="Cytochrome b"/>
    <property type="match status" value="1"/>
</dbReference>
<keyword evidence="7 20" id="KW-0679">Respiratory chain</keyword>
<dbReference type="Pfam" id="PF00032">
    <property type="entry name" value="Cytochrom_B_C"/>
    <property type="match status" value="1"/>
</dbReference>
<evidence type="ECO:0000256" key="8">
    <source>
        <dbReference type="ARBA" id="ARBA00022692"/>
    </source>
</evidence>
<keyword evidence="8 20" id="KW-0812">Transmembrane</keyword>
<dbReference type="SUPFAM" id="SSF81342">
    <property type="entry name" value="Transmembrane di-heme cytochromes"/>
    <property type="match status" value="1"/>
</dbReference>
<evidence type="ECO:0000259" key="21">
    <source>
        <dbReference type="PROSITE" id="PS51002"/>
    </source>
</evidence>
<dbReference type="InterPro" id="IPR027387">
    <property type="entry name" value="Cytb/b6-like_sf"/>
</dbReference>
<geneLocation type="mitochondrion" evidence="23"/>
<feature type="transmembrane region" description="Helical" evidence="20">
    <location>
        <begin position="140"/>
        <end position="158"/>
    </location>
</feature>
<dbReference type="InterPro" id="IPR016174">
    <property type="entry name" value="Di-haem_cyt_TM"/>
</dbReference>
<comment type="cofactor">
    <cofactor evidence="19">
        <name>heme</name>
        <dbReference type="ChEBI" id="CHEBI:30413"/>
    </cofactor>
    <text evidence="19">Binds 2 heme groups non-covalently.</text>
</comment>
<feature type="transmembrane region" description="Helical" evidence="20">
    <location>
        <begin position="178"/>
        <end position="200"/>
    </location>
</feature>
<dbReference type="GO" id="GO:0046872">
    <property type="term" value="F:metal ion binding"/>
    <property type="evidence" value="ECO:0007669"/>
    <property type="project" value="UniProtKB-UniRule"/>
</dbReference>
<evidence type="ECO:0000256" key="18">
    <source>
        <dbReference type="PIRSR" id="PIRSR038885-1"/>
    </source>
</evidence>
<feature type="transmembrane region" description="Helical" evidence="20">
    <location>
        <begin position="115"/>
        <end position="133"/>
    </location>
</feature>
<dbReference type="PANTHER" id="PTHR19271">
    <property type="entry name" value="CYTOCHROME B"/>
    <property type="match status" value="1"/>
</dbReference>
<dbReference type="AlphaFoldDB" id="A0A7S9XYP3"/>
<dbReference type="Gene3D" id="1.20.810.10">
    <property type="entry name" value="Cytochrome Bc1 Complex, Chain C"/>
    <property type="match status" value="1"/>
</dbReference>
<feature type="binding site" description="axial binding residue" evidence="19">
    <location>
        <position position="83"/>
    </location>
    <ligand>
        <name>heme b</name>
        <dbReference type="ChEBI" id="CHEBI:60344"/>
        <label>b562</label>
    </ligand>
    <ligandPart>
        <name>Fe</name>
        <dbReference type="ChEBI" id="CHEBI:18248"/>
    </ligandPart>
</feature>
<sequence>MTNIRKNHPLMKIVNHSLIDLPTPSNISAWWNFGSLLGLCLGIQIITGLFLAMHYTSDTLTAFSSVTHICRDVNYGWIIRYLHANGASMFFICLFLHVGRGIYYGSYTYSETWNIGILLLFAVMATAFMGYVLPWGQMSFWGATVITNLLSAIPYIGTDLVQWIWGGFSVDKATLTRFFAFHFILPFIIAALVMVHLLFLHETGSNNPTGIISDADKIPFHPYYTVKDALGFLLLTTLLLTLVLFSPDLLGDPDNYTPANPLNTPPHIKPEWYFLFAYAILRSIPNKLGGVLALVLSIAILTIMPLLHTSKQRSMMFRPISQTLFWILVADLFTLTWIGGQPVEHPFIIIGQLASFLYFFLILILMPTCSLIENKLLKW</sequence>
<dbReference type="Pfam" id="PF00033">
    <property type="entry name" value="Cytochrome_B"/>
    <property type="match status" value="1"/>
</dbReference>
<evidence type="ECO:0000256" key="12">
    <source>
        <dbReference type="ARBA" id="ARBA00022989"/>
    </source>
</evidence>
<dbReference type="PROSITE" id="PS51002">
    <property type="entry name" value="CYTB_NTER"/>
    <property type="match status" value="1"/>
</dbReference>
<keyword evidence="9 19" id="KW-0479">Metal-binding</keyword>
<evidence type="ECO:0000256" key="13">
    <source>
        <dbReference type="ARBA" id="ARBA00023004"/>
    </source>
</evidence>